<evidence type="ECO:0000259" key="1">
    <source>
        <dbReference type="PROSITE" id="PS51819"/>
    </source>
</evidence>
<proteinExistence type="predicted"/>
<dbReference type="Pfam" id="PF00903">
    <property type="entry name" value="Glyoxalase"/>
    <property type="match status" value="2"/>
</dbReference>
<gene>
    <name evidence="2" type="ORF">MU0053_000744</name>
</gene>
<dbReference type="InterPro" id="IPR004360">
    <property type="entry name" value="Glyas_Fos-R_dOase_dom"/>
</dbReference>
<organism evidence="2 3">
    <name type="scientific">[Mycobacterium] burgundiense</name>
    <dbReference type="NCBI Taxonomy" id="3064286"/>
    <lineage>
        <taxon>Bacteria</taxon>
        <taxon>Bacillati</taxon>
        <taxon>Actinomycetota</taxon>
        <taxon>Actinomycetes</taxon>
        <taxon>Mycobacteriales</taxon>
        <taxon>Mycobacteriaceae</taxon>
        <taxon>Mycolicibacterium</taxon>
    </lineage>
</organism>
<dbReference type="Proteomes" id="UP001190465">
    <property type="component" value="Chromosome"/>
</dbReference>
<dbReference type="InterPro" id="IPR037523">
    <property type="entry name" value="VOC_core"/>
</dbReference>
<protein>
    <submittedName>
        <fullName evidence="2">VOC family protein</fullName>
    </submittedName>
</protein>
<dbReference type="RefSeq" id="WP_308481067.1">
    <property type="nucleotide sequence ID" value="NZ_OY726397.1"/>
</dbReference>
<reference evidence="2 3" key="1">
    <citation type="submission" date="2023-08" db="EMBL/GenBank/DDBJ databases">
        <authorList>
            <person name="Folkvardsen B D."/>
            <person name="Norman A."/>
        </authorList>
    </citation>
    <scope>NUCLEOTIDE SEQUENCE [LARGE SCALE GENOMIC DNA]</scope>
    <source>
        <strain evidence="2 3">Mu0053</strain>
    </source>
</reference>
<dbReference type="PROSITE" id="PS51819">
    <property type="entry name" value="VOC"/>
    <property type="match status" value="2"/>
</dbReference>
<dbReference type="Gene3D" id="3.10.180.10">
    <property type="entry name" value="2,3-Dihydroxybiphenyl 1,2-Dioxygenase, domain 1"/>
    <property type="match status" value="2"/>
</dbReference>
<sequence length="255" mass="27085">MPTITATALGAPCWIDLTSSDLERAKDFYGALFGWTFETGGPEYGGYTTAFKDGLKVAGLMANDPQWQMPDAWSTYLHTADIEATLAKAVAAGGTSCGGVMDVPEQGRMAMLTDPGEAMVGLWQPTGHRGFEVVGEHGAPAWHQLTTRKYAAALEFYREALGWQTQSESDTDEFRYTTALFDGEALLGVMDAGAMPAGFGSQWNFFLGADDVDRTIEGILARGGSVVRAAEDTPFGRLAAVADPTGAAFNLTSAS</sequence>
<dbReference type="InterPro" id="IPR052164">
    <property type="entry name" value="Anthracycline_SecMetBiosynth"/>
</dbReference>
<dbReference type="PANTHER" id="PTHR33993:SF10">
    <property type="entry name" value="CONSERVED PROTEIN"/>
    <property type="match status" value="1"/>
</dbReference>
<evidence type="ECO:0000313" key="3">
    <source>
        <dbReference type="Proteomes" id="UP001190465"/>
    </source>
</evidence>
<dbReference type="CDD" id="cd07247">
    <property type="entry name" value="SgaA_N_like"/>
    <property type="match status" value="2"/>
</dbReference>
<name>A0ABM9LCR1_9MYCO</name>
<evidence type="ECO:0000313" key="2">
    <source>
        <dbReference type="EMBL" id="CAJ1496798.1"/>
    </source>
</evidence>
<accession>A0ABM9LCR1</accession>
<dbReference type="SUPFAM" id="SSF54593">
    <property type="entry name" value="Glyoxalase/Bleomycin resistance protein/Dihydroxybiphenyl dioxygenase"/>
    <property type="match status" value="2"/>
</dbReference>
<dbReference type="PANTHER" id="PTHR33993">
    <property type="entry name" value="GLYOXALASE-RELATED"/>
    <property type="match status" value="1"/>
</dbReference>
<dbReference type="InterPro" id="IPR029068">
    <property type="entry name" value="Glyas_Bleomycin-R_OHBP_Dase"/>
</dbReference>
<feature type="domain" description="VOC" evidence="1">
    <location>
        <begin position="11"/>
        <end position="125"/>
    </location>
</feature>
<feature type="domain" description="VOC" evidence="1">
    <location>
        <begin position="139"/>
        <end position="254"/>
    </location>
</feature>
<keyword evidence="3" id="KW-1185">Reference proteome</keyword>
<dbReference type="EMBL" id="OY726397">
    <property type="protein sequence ID" value="CAJ1496798.1"/>
    <property type="molecule type" value="Genomic_DNA"/>
</dbReference>